<organism evidence="7 8">
    <name type="scientific">Danionella cerebrum</name>
    <dbReference type="NCBI Taxonomy" id="2873325"/>
    <lineage>
        <taxon>Eukaryota</taxon>
        <taxon>Metazoa</taxon>
        <taxon>Chordata</taxon>
        <taxon>Craniata</taxon>
        <taxon>Vertebrata</taxon>
        <taxon>Euteleostomi</taxon>
        <taxon>Actinopterygii</taxon>
        <taxon>Neopterygii</taxon>
        <taxon>Teleostei</taxon>
        <taxon>Ostariophysi</taxon>
        <taxon>Cypriniformes</taxon>
        <taxon>Danionidae</taxon>
        <taxon>Danioninae</taxon>
        <taxon>Danionella</taxon>
    </lineage>
</organism>
<dbReference type="EMBL" id="SRMA01025642">
    <property type="protein sequence ID" value="TRY92265.1"/>
    <property type="molecule type" value="Genomic_DNA"/>
</dbReference>
<dbReference type="PANTHER" id="PTHR15260:SF1">
    <property type="entry name" value="SARCOSPAN"/>
    <property type="match status" value="1"/>
</dbReference>
<evidence type="ECO:0000256" key="1">
    <source>
        <dbReference type="ARBA" id="ARBA00004141"/>
    </source>
</evidence>
<name>A0A553QQN1_9TELE</name>
<dbReference type="GO" id="GO:0016010">
    <property type="term" value="C:dystrophin-associated glycoprotein complex"/>
    <property type="evidence" value="ECO:0007669"/>
    <property type="project" value="InterPro"/>
</dbReference>
<keyword evidence="4 6" id="KW-0472">Membrane</keyword>
<comment type="subcellular location">
    <subcellularLocation>
        <location evidence="1">Membrane</location>
        <topology evidence="1">Multi-pass membrane protein</topology>
    </subcellularLocation>
</comment>
<dbReference type="InterPro" id="IPR030429">
    <property type="entry name" value="Sarcospan"/>
</dbReference>
<evidence type="ECO:0000313" key="7">
    <source>
        <dbReference type="EMBL" id="TRY92265.1"/>
    </source>
</evidence>
<feature type="region of interest" description="Disordered" evidence="5">
    <location>
        <begin position="1"/>
        <end position="23"/>
    </location>
</feature>
<comment type="caution">
    <text evidence="7">The sequence shown here is derived from an EMBL/GenBank/DDBJ whole genome shotgun (WGS) entry which is preliminary data.</text>
</comment>
<evidence type="ECO:0000256" key="2">
    <source>
        <dbReference type="ARBA" id="ARBA00022692"/>
    </source>
</evidence>
<evidence type="ECO:0000256" key="6">
    <source>
        <dbReference type="SAM" id="Phobius"/>
    </source>
</evidence>
<dbReference type="GO" id="GO:0042383">
    <property type="term" value="C:sarcolemma"/>
    <property type="evidence" value="ECO:0007669"/>
    <property type="project" value="TreeGrafter"/>
</dbReference>
<dbReference type="InterPro" id="IPR007237">
    <property type="entry name" value="CD20-like"/>
</dbReference>
<dbReference type="Pfam" id="PF04103">
    <property type="entry name" value="CD20"/>
    <property type="match status" value="1"/>
</dbReference>
<feature type="transmembrane region" description="Helical" evidence="6">
    <location>
        <begin position="48"/>
        <end position="70"/>
    </location>
</feature>
<feature type="transmembrane region" description="Helical" evidence="6">
    <location>
        <begin position="182"/>
        <end position="204"/>
    </location>
</feature>
<feature type="transmembrane region" description="Helical" evidence="6">
    <location>
        <begin position="76"/>
        <end position="94"/>
    </location>
</feature>
<dbReference type="AlphaFoldDB" id="A0A553QQN1"/>
<keyword evidence="2 6" id="KW-0812">Transmembrane</keyword>
<evidence type="ECO:0000313" key="8">
    <source>
        <dbReference type="Proteomes" id="UP000316079"/>
    </source>
</evidence>
<sequence length="228" mass="24860">MGSGTSPKGSGVVGSEQKGKVETEGPVMEEVQTCCGCRFPLLVALLQLLLGIAVAVVAFLMLGISSSLLARETPHWAGIIMCVVSLLGFVLFCITRVPDERALVQFVIKLLYFFLCTTGLVISLVVIAFQCYHYTLTNSLSCKEVGDDCVCTRDPSDPIARLFSYSAVPDCSAITSTLLMYYLLQILLNLAQAIVCLIGAFLIWKHRYQVFFAGLQSASPSTQQWQKV</sequence>
<dbReference type="OrthoDB" id="10027693at2759"/>
<gene>
    <name evidence="7" type="ORF">DNTS_007051</name>
</gene>
<dbReference type="STRING" id="623744.A0A553QQN1"/>
<evidence type="ECO:0000256" key="5">
    <source>
        <dbReference type="SAM" id="MobiDB-lite"/>
    </source>
</evidence>
<proteinExistence type="predicted"/>
<feature type="transmembrane region" description="Helical" evidence="6">
    <location>
        <begin position="106"/>
        <end position="129"/>
    </location>
</feature>
<evidence type="ECO:0000256" key="4">
    <source>
        <dbReference type="ARBA" id="ARBA00023136"/>
    </source>
</evidence>
<keyword evidence="3 6" id="KW-1133">Transmembrane helix</keyword>
<accession>A0A553QQN1</accession>
<protein>
    <recommendedName>
        <fullName evidence="9">Sarcospan</fullName>
    </recommendedName>
</protein>
<dbReference type="Proteomes" id="UP000316079">
    <property type="component" value="Unassembled WGS sequence"/>
</dbReference>
<keyword evidence="8" id="KW-1185">Reference proteome</keyword>
<evidence type="ECO:0008006" key="9">
    <source>
        <dbReference type="Google" id="ProtNLM"/>
    </source>
</evidence>
<dbReference type="PANTHER" id="PTHR15260">
    <property type="entry name" value="SARCOSPAN"/>
    <property type="match status" value="1"/>
</dbReference>
<evidence type="ECO:0000256" key="3">
    <source>
        <dbReference type="ARBA" id="ARBA00022989"/>
    </source>
</evidence>
<reference evidence="7 8" key="1">
    <citation type="journal article" date="2019" name="Sci. Data">
        <title>Hybrid genome assembly and annotation of Danionella translucida.</title>
        <authorList>
            <person name="Kadobianskyi M."/>
            <person name="Schulze L."/>
            <person name="Schuelke M."/>
            <person name="Judkewitz B."/>
        </authorList>
    </citation>
    <scope>NUCLEOTIDE SEQUENCE [LARGE SCALE GENOMIC DNA]</scope>
    <source>
        <strain evidence="7 8">Bolton</strain>
    </source>
</reference>